<dbReference type="Proteomes" id="UP001174908">
    <property type="component" value="Unassembled WGS sequence"/>
</dbReference>
<proteinExistence type="inferred from homology"/>
<keyword evidence="11" id="KW-1185">Reference proteome</keyword>
<evidence type="ECO:0000256" key="5">
    <source>
        <dbReference type="ARBA" id="ARBA00022573"/>
    </source>
</evidence>
<evidence type="ECO:0000313" key="10">
    <source>
        <dbReference type="EMBL" id="MDM0044246.1"/>
    </source>
</evidence>
<dbReference type="PANTHER" id="PTHR34308">
    <property type="entry name" value="COBALAMIN BIOSYNTHESIS PROTEIN CBIB"/>
    <property type="match status" value="1"/>
</dbReference>
<evidence type="ECO:0000313" key="11">
    <source>
        <dbReference type="Proteomes" id="UP001174908"/>
    </source>
</evidence>
<keyword evidence="7 9" id="KW-1133">Transmembrane helix</keyword>
<sequence>MTGDGAWVPILVLWCALSIDRLLGEPPARLHPVVWMGRYLSWAGRRIAPADHAPHGGPATRFLAGALAWAAGACIVLWVAWAGQRLLEPLTPWIAVPLAGTLLKPMLAWRMLASEVQAVEQGLAVSLDVGRERLGRLVSRDVSGLDEHGVRESAIESLAENLSDSVVAPLFWFVLAGLPGAALYRFANTADAMWGYRGARGGRNWEWAGKFAARADDVLSWVPARVTALLLALADRRWIIGLHSQARRTPSPNGGWPMAAMAMLLGVRLGKPGVYLLNESGRLPAKADTTRALRLAGVAVVLSALAGSLALWASDATTDAAMTLPMPR</sequence>
<dbReference type="HAMAP" id="MF_00024">
    <property type="entry name" value="CobD_CbiB"/>
    <property type="match status" value="1"/>
</dbReference>
<name>A0ABT7N8H7_9BURK</name>
<reference evidence="10" key="1">
    <citation type="submission" date="2023-06" db="EMBL/GenBank/DDBJ databases">
        <authorList>
            <person name="Jiang Y."/>
            <person name="Liu Q."/>
        </authorList>
    </citation>
    <scope>NUCLEOTIDE SEQUENCE</scope>
    <source>
        <strain evidence="10">CGMCC 1.12089</strain>
    </source>
</reference>
<comment type="caution">
    <text evidence="10">The sequence shown here is derived from an EMBL/GenBank/DDBJ whole genome shotgun (WGS) entry which is preliminary data.</text>
</comment>
<evidence type="ECO:0000256" key="4">
    <source>
        <dbReference type="ARBA" id="ARBA00022475"/>
    </source>
</evidence>
<evidence type="ECO:0000256" key="6">
    <source>
        <dbReference type="ARBA" id="ARBA00022692"/>
    </source>
</evidence>
<evidence type="ECO:0000256" key="2">
    <source>
        <dbReference type="ARBA" id="ARBA00004953"/>
    </source>
</evidence>
<keyword evidence="5 9" id="KW-0169">Cobalamin biosynthesis</keyword>
<feature type="transmembrane region" description="Helical" evidence="9">
    <location>
        <begin position="62"/>
        <end position="81"/>
    </location>
</feature>
<evidence type="ECO:0000256" key="9">
    <source>
        <dbReference type="HAMAP-Rule" id="MF_00024"/>
    </source>
</evidence>
<comment type="pathway">
    <text evidence="2 9">Cofactor biosynthesis; adenosylcobalamin biosynthesis.</text>
</comment>
<dbReference type="NCBIfam" id="TIGR00380">
    <property type="entry name" value="cobal_cbiB"/>
    <property type="match status" value="1"/>
</dbReference>
<comment type="similarity">
    <text evidence="3 9">Belongs to the CobD/CbiB family.</text>
</comment>
<comment type="subcellular location">
    <subcellularLocation>
        <location evidence="1 9">Cell membrane</location>
        <topology evidence="1 9">Multi-pass membrane protein</topology>
    </subcellularLocation>
</comment>
<gene>
    <name evidence="10" type="primary">cbiB</name>
    <name evidence="9" type="synonym">cobD</name>
    <name evidence="10" type="ORF">QTH91_07125</name>
</gene>
<evidence type="ECO:0000256" key="1">
    <source>
        <dbReference type="ARBA" id="ARBA00004651"/>
    </source>
</evidence>
<protein>
    <recommendedName>
        <fullName evidence="9">Cobalamin biosynthesis protein CobD</fullName>
    </recommendedName>
</protein>
<keyword evidence="4 9" id="KW-1003">Cell membrane</keyword>
<comment type="function">
    <text evidence="9">Converts cobyric acid to cobinamide by the addition of aminopropanol on the F carboxylic group.</text>
</comment>
<feature type="transmembrane region" description="Helical" evidence="9">
    <location>
        <begin position="166"/>
        <end position="187"/>
    </location>
</feature>
<keyword evidence="8 9" id="KW-0472">Membrane</keyword>
<dbReference type="PANTHER" id="PTHR34308:SF1">
    <property type="entry name" value="COBALAMIN BIOSYNTHESIS PROTEIN CBIB"/>
    <property type="match status" value="1"/>
</dbReference>
<feature type="transmembrane region" description="Helical" evidence="9">
    <location>
        <begin position="292"/>
        <end position="313"/>
    </location>
</feature>
<evidence type="ECO:0000256" key="3">
    <source>
        <dbReference type="ARBA" id="ARBA00006263"/>
    </source>
</evidence>
<dbReference type="Pfam" id="PF03186">
    <property type="entry name" value="CobD_Cbib"/>
    <property type="match status" value="1"/>
</dbReference>
<organism evidence="10 11">
    <name type="scientific">Variovorax dokdonensis</name>
    <dbReference type="NCBI Taxonomy" id="344883"/>
    <lineage>
        <taxon>Bacteria</taxon>
        <taxon>Pseudomonadati</taxon>
        <taxon>Pseudomonadota</taxon>
        <taxon>Betaproteobacteria</taxon>
        <taxon>Burkholderiales</taxon>
        <taxon>Comamonadaceae</taxon>
        <taxon>Variovorax</taxon>
    </lineage>
</organism>
<evidence type="ECO:0000256" key="8">
    <source>
        <dbReference type="ARBA" id="ARBA00023136"/>
    </source>
</evidence>
<dbReference type="InterPro" id="IPR004485">
    <property type="entry name" value="Cobalamin_biosynth_CobD/CbiB"/>
</dbReference>
<dbReference type="EMBL" id="JASZYV010000001">
    <property type="protein sequence ID" value="MDM0044246.1"/>
    <property type="molecule type" value="Genomic_DNA"/>
</dbReference>
<evidence type="ECO:0000256" key="7">
    <source>
        <dbReference type="ARBA" id="ARBA00022989"/>
    </source>
</evidence>
<comment type="caution">
    <text evidence="9">Lacks conserved residue(s) required for the propagation of feature annotation.</text>
</comment>
<keyword evidence="6 9" id="KW-0812">Transmembrane</keyword>
<accession>A0ABT7N8H7</accession>